<gene>
    <name evidence="1" type="ORF">DPX16_19530</name>
</gene>
<keyword evidence="2" id="KW-1185">Reference proteome</keyword>
<evidence type="ECO:0000313" key="2">
    <source>
        <dbReference type="Proteomes" id="UP000281406"/>
    </source>
</evidence>
<name>A0A3N0Y7A0_ANAGA</name>
<comment type="caution">
    <text evidence="1">The sequence shown here is derived from an EMBL/GenBank/DDBJ whole genome shotgun (WGS) entry which is preliminary data.</text>
</comment>
<accession>A0A3N0Y7A0</accession>
<proteinExistence type="predicted"/>
<organism evidence="1 2">
    <name type="scientific">Anabarilius grahami</name>
    <name type="common">Kanglang fish</name>
    <name type="synonym">Barilius grahami</name>
    <dbReference type="NCBI Taxonomy" id="495550"/>
    <lineage>
        <taxon>Eukaryota</taxon>
        <taxon>Metazoa</taxon>
        <taxon>Chordata</taxon>
        <taxon>Craniata</taxon>
        <taxon>Vertebrata</taxon>
        <taxon>Euteleostomi</taxon>
        <taxon>Actinopterygii</taxon>
        <taxon>Neopterygii</taxon>
        <taxon>Teleostei</taxon>
        <taxon>Ostariophysi</taxon>
        <taxon>Cypriniformes</taxon>
        <taxon>Xenocyprididae</taxon>
        <taxon>Xenocypridinae</taxon>
        <taxon>Xenocypridinae incertae sedis</taxon>
        <taxon>Anabarilius</taxon>
    </lineage>
</organism>
<reference evidence="1 2" key="1">
    <citation type="submission" date="2018-10" db="EMBL/GenBank/DDBJ databases">
        <title>Genome assembly for a Yunnan-Guizhou Plateau 3E fish, Anabarilius grahami (Regan), and its evolutionary and genetic applications.</title>
        <authorList>
            <person name="Jiang W."/>
        </authorList>
    </citation>
    <scope>NUCLEOTIDE SEQUENCE [LARGE SCALE GENOMIC DNA]</scope>
    <source>
        <strain evidence="1">AG-KIZ</strain>
        <tissue evidence="1">Muscle</tissue>
    </source>
</reference>
<dbReference type="Proteomes" id="UP000281406">
    <property type="component" value="Unassembled WGS sequence"/>
</dbReference>
<sequence>MGVLSRLGLELAGADLAGCWVFPQTGYALMLIRRVQRGSALPEGCRETGNRCVVRQLAGERQSAVYLKPVCLRESFVLMQGSFDGEKLLQGVSSPKIIAEGDSTYIGRCPTHSGGHHADHGGKCTHWFMHLGCIAIGSCRSNSPANQLAQSPARLLACAVALHC</sequence>
<dbReference type="AlphaFoldDB" id="A0A3N0Y7A0"/>
<evidence type="ECO:0000313" key="1">
    <source>
        <dbReference type="EMBL" id="ROL42083.1"/>
    </source>
</evidence>
<protein>
    <submittedName>
        <fullName evidence="1">Uncharacterized protein</fullName>
    </submittedName>
</protein>
<dbReference type="EMBL" id="RJVU01050431">
    <property type="protein sequence ID" value="ROL42083.1"/>
    <property type="molecule type" value="Genomic_DNA"/>
</dbReference>